<dbReference type="InterPro" id="IPR050951">
    <property type="entry name" value="Retrovirus_Pol_polyprotein"/>
</dbReference>
<dbReference type="InterPro" id="IPR012337">
    <property type="entry name" value="RNaseH-like_sf"/>
</dbReference>
<dbReference type="EnsemblMetazoa" id="Aqu2.1.16140_001">
    <property type="protein sequence ID" value="Aqu2.1.16140_001"/>
    <property type="gene ID" value="Aqu2.1.16140"/>
</dbReference>
<dbReference type="PANTHER" id="PTHR37984:SF15">
    <property type="entry name" value="INTEGRASE CATALYTIC DOMAIN-CONTAINING PROTEIN"/>
    <property type="match status" value="1"/>
</dbReference>
<dbReference type="AlphaFoldDB" id="A0A1X7TMS1"/>
<evidence type="ECO:0000313" key="2">
    <source>
        <dbReference type="EnsemblMetazoa" id="Aqu2.1.16140_001"/>
    </source>
</evidence>
<dbReference type="Pfam" id="PF00665">
    <property type="entry name" value="rve"/>
    <property type="match status" value="1"/>
</dbReference>
<dbReference type="InterPro" id="IPR001584">
    <property type="entry name" value="Integrase_cat-core"/>
</dbReference>
<proteinExistence type="predicted"/>
<dbReference type="InParanoid" id="A0A1X7TMS1"/>
<evidence type="ECO:0000259" key="1">
    <source>
        <dbReference type="PROSITE" id="PS50994"/>
    </source>
</evidence>
<dbReference type="GO" id="GO:0003676">
    <property type="term" value="F:nucleic acid binding"/>
    <property type="evidence" value="ECO:0007669"/>
    <property type="project" value="InterPro"/>
</dbReference>
<dbReference type="InterPro" id="IPR036397">
    <property type="entry name" value="RNaseH_sf"/>
</dbReference>
<protein>
    <recommendedName>
        <fullName evidence="1">Integrase catalytic domain-containing protein</fullName>
    </recommendedName>
</protein>
<dbReference type="PANTHER" id="PTHR37984">
    <property type="entry name" value="PROTEIN CBG26694"/>
    <property type="match status" value="1"/>
</dbReference>
<reference evidence="2" key="1">
    <citation type="submission" date="2017-05" db="UniProtKB">
        <authorList>
            <consortium name="EnsemblMetazoa"/>
        </authorList>
    </citation>
    <scope>IDENTIFICATION</scope>
</reference>
<name>A0A1X7TMS1_AMPQE</name>
<dbReference type="PROSITE" id="PS50994">
    <property type="entry name" value="INTEGRASE"/>
    <property type="match status" value="1"/>
</dbReference>
<dbReference type="Gene3D" id="3.30.420.10">
    <property type="entry name" value="Ribonuclease H-like superfamily/Ribonuclease H"/>
    <property type="match status" value="1"/>
</dbReference>
<sequence>MDIIGPLPRSRAGHRYVLVVCDDATRYLEAVPLRTIDTEAIAEELVKIFSRLGIPHEILTDQGSNFTSQLLVEIYRLLRVNAIRTSPYHLRQTGMLRKTACEDGKDWDRFIPYVQFAFQEVPQETIGYLRDKQTSMFLAVCGSTTFELAKSLVQPDTLADTSFTDILGASLCFRTVTCHSKIQV</sequence>
<accession>A0A1X7TMS1</accession>
<feature type="domain" description="Integrase catalytic" evidence="1">
    <location>
        <begin position="1"/>
        <end position="96"/>
    </location>
</feature>
<dbReference type="GO" id="GO:0015074">
    <property type="term" value="P:DNA integration"/>
    <property type="evidence" value="ECO:0007669"/>
    <property type="project" value="InterPro"/>
</dbReference>
<organism evidence="2">
    <name type="scientific">Amphimedon queenslandica</name>
    <name type="common">Sponge</name>
    <dbReference type="NCBI Taxonomy" id="400682"/>
    <lineage>
        <taxon>Eukaryota</taxon>
        <taxon>Metazoa</taxon>
        <taxon>Porifera</taxon>
        <taxon>Demospongiae</taxon>
        <taxon>Heteroscleromorpha</taxon>
        <taxon>Haplosclerida</taxon>
        <taxon>Niphatidae</taxon>
        <taxon>Amphimedon</taxon>
    </lineage>
</organism>
<dbReference type="SUPFAM" id="SSF53098">
    <property type="entry name" value="Ribonuclease H-like"/>
    <property type="match status" value="1"/>
</dbReference>